<keyword evidence="3" id="KW-1185">Reference proteome</keyword>
<dbReference type="Gene3D" id="2.30.110.10">
    <property type="entry name" value="Electron Transport, Fmn-binding Protein, Chain A"/>
    <property type="match status" value="1"/>
</dbReference>
<name>A0ABX1TYT8_9PROT</name>
<comment type="caution">
    <text evidence="2">The sequence shown here is derived from an EMBL/GenBank/DDBJ whole genome shotgun (WGS) entry which is preliminary data.</text>
</comment>
<dbReference type="EMBL" id="SPMY01000023">
    <property type="protein sequence ID" value="NMQ27828.1"/>
    <property type="molecule type" value="Genomic_DNA"/>
</dbReference>
<dbReference type="Proteomes" id="UP000749010">
    <property type="component" value="Unassembled WGS sequence"/>
</dbReference>
<protein>
    <submittedName>
        <fullName evidence="2">Pyridoxamine 5'-phosphate oxidase family protein</fullName>
    </submittedName>
</protein>
<accession>A0ABX1TYT8</accession>
<dbReference type="RefSeq" id="WP_169066283.1">
    <property type="nucleotide sequence ID" value="NZ_SPMY01000023.1"/>
</dbReference>
<dbReference type="Pfam" id="PF01243">
    <property type="entry name" value="PNPOx_N"/>
    <property type="match status" value="1"/>
</dbReference>
<organism evidence="2 3">
    <name type="scientific">Candidatus Accumulibacter phosphatis</name>
    <dbReference type="NCBI Taxonomy" id="327160"/>
    <lineage>
        <taxon>Bacteria</taxon>
        <taxon>Pseudomonadati</taxon>
        <taxon>Pseudomonadota</taxon>
        <taxon>Betaproteobacteria</taxon>
        <taxon>Candidatus Accumulibacter</taxon>
    </lineage>
</organism>
<evidence type="ECO:0000259" key="1">
    <source>
        <dbReference type="Pfam" id="PF01243"/>
    </source>
</evidence>
<sequence length="150" mass="16372">MSTDVEMQRVLTDLFQAQRFAVLATDDHGQPFTSLMAFVASADLQQLVVLSDRTTCKFANLAANCRVAMLIDNRENKGSDTRDSVAVTAIGKAQEAGPGERAPLLELFLACHPYLAEFAASPTCAVVRVKVDSYLLVSSFQKVVEWRTGD</sequence>
<gene>
    <name evidence="2" type="ORF">E4Q23_08700</name>
</gene>
<feature type="domain" description="Pyridoxamine 5'-phosphate oxidase N-terminal" evidence="1">
    <location>
        <begin position="11"/>
        <end position="130"/>
    </location>
</feature>
<dbReference type="SUPFAM" id="SSF50475">
    <property type="entry name" value="FMN-binding split barrel"/>
    <property type="match status" value="1"/>
</dbReference>
<reference evidence="2 3" key="1">
    <citation type="submission" date="2019-03" db="EMBL/GenBank/DDBJ databases">
        <title>Metabolic reconstructions from genomes of highly enriched 'Candidatus Accumulibacter' and 'Candidatus Competibacter' bioreactor populations.</title>
        <authorList>
            <person name="Annavajhala M.K."/>
            <person name="Welles L."/>
            <person name="Abbas B."/>
            <person name="Sorokin D."/>
            <person name="Park H."/>
            <person name="Van Loosdrecht M."/>
            <person name="Chandran K."/>
        </authorList>
    </citation>
    <scope>NUCLEOTIDE SEQUENCE [LARGE SCALE GENOMIC DNA]</scope>
    <source>
        <strain evidence="2 3">SBR_S</strain>
    </source>
</reference>
<evidence type="ECO:0000313" key="2">
    <source>
        <dbReference type="EMBL" id="NMQ27828.1"/>
    </source>
</evidence>
<proteinExistence type="predicted"/>
<evidence type="ECO:0000313" key="3">
    <source>
        <dbReference type="Proteomes" id="UP000749010"/>
    </source>
</evidence>
<dbReference type="InterPro" id="IPR011576">
    <property type="entry name" value="Pyridox_Oxase_N"/>
</dbReference>
<dbReference type="InterPro" id="IPR012349">
    <property type="entry name" value="Split_barrel_FMN-bd"/>
</dbReference>